<dbReference type="Proteomes" id="UP001438707">
    <property type="component" value="Unassembled WGS sequence"/>
</dbReference>
<dbReference type="Gene3D" id="3.30.50.10">
    <property type="entry name" value="Erythroid Transcription Factor GATA-1, subunit A"/>
    <property type="match status" value="1"/>
</dbReference>
<evidence type="ECO:0000259" key="3">
    <source>
        <dbReference type="PROSITE" id="PS50114"/>
    </source>
</evidence>
<keyword evidence="1" id="KW-0863">Zinc-finger</keyword>
<keyword evidence="1" id="KW-0479">Metal-binding</keyword>
<organism evidence="4 5">
    <name type="scientific">Apatococcus lobatus</name>
    <dbReference type="NCBI Taxonomy" id="904363"/>
    <lineage>
        <taxon>Eukaryota</taxon>
        <taxon>Viridiplantae</taxon>
        <taxon>Chlorophyta</taxon>
        <taxon>core chlorophytes</taxon>
        <taxon>Trebouxiophyceae</taxon>
        <taxon>Chlorellales</taxon>
        <taxon>Chlorellaceae</taxon>
        <taxon>Apatococcus</taxon>
    </lineage>
</organism>
<comment type="caution">
    <text evidence="4">The sequence shown here is derived from an EMBL/GenBank/DDBJ whole genome shotgun (WGS) entry which is preliminary data.</text>
</comment>
<dbReference type="GO" id="GO:0043565">
    <property type="term" value="F:sequence-specific DNA binding"/>
    <property type="evidence" value="ECO:0007669"/>
    <property type="project" value="InterPro"/>
</dbReference>
<dbReference type="InterPro" id="IPR013088">
    <property type="entry name" value="Znf_NHR/GATA"/>
</dbReference>
<dbReference type="AlphaFoldDB" id="A0AAW1QYS9"/>
<dbReference type="SMART" id="SM00401">
    <property type="entry name" value="ZnF_GATA"/>
    <property type="match status" value="1"/>
</dbReference>
<reference evidence="4 5" key="1">
    <citation type="journal article" date="2024" name="Nat. Commun.">
        <title>Phylogenomics reveals the evolutionary origins of lichenization in chlorophyte algae.</title>
        <authorList>
            <person name="Puginier C."/>
            <person name="Libourel C."/>
            <person name="Otte J."/>
            <person name="Skaloud P."/>
            <person name="Haon M."/>
            <person name="Grisel S."/>
            <person name="Petersen M."/>
            <person name="Berrin J.G."/>
            <person name="Delaux P.M."/>
            <person name="Dal Grande F."/>
            <person name="Keller J."/>
        </authorList>
    </citation>
    <scope>NUCLEOTIDE SEQUENCE [LARGE SCALE GENOMIC DNA]</scope>
    <source>
        <strain evidence="4 5">SAG 2145</strain>
    </source>
</reference>
<name>A0AAW1QYS9_9CHLO</name>
<dbReference type="Pfam" id="PF00320">
    <property type="entry name" value="GATA"/>
    <property type="match status" value="1"/>
</dbReference>
<dbReference type="GO" id="GO:0006355">
    <property type="term" value="P:regulation of DNA-templated transcription"/>
    <property type="evidence" value="ECO:0007669"/>
    <property type="project" value="InterPro"/>
</dbReference>
<dbReference type="EMBL" id="JALJOS010000020">
    <property type="protein sequence ID" value="KAK9826664.1"/>
    <property type="molecule type" value="Genomic_DNA"/>
</dbReference>
<evidence type="ECO:0000256" key="1">
    <source>
        <dbReference type="PROSITE-ProRule" id="PRU00094"/>
    </source>
</evidence>
<dbReference type="CDD" id="cd00202">
    <property type="entry name" value="ZnF_GATA"/>
    <property type="match status" value="1"/>
</dbReference>
<dbReference type="PROSITE" id="PS50114">
    <property type="entry name" value="GATA_ZN_FINGER_2"/>
    <property type="match status" value="1"/>
</dbReference>
<gene>
    <name evidence="4" type="ORF">WJX74_008613</name>
</gene>
<proteinExistence type="predicted"/>
<dbReference type="SUPFAM" id="SSF57716">
    <property type="entry name" value="Glucocorticoid receptor-like (DNA-binding domain)"/>
    <property type="match status" value="1"/>
</dbReference>
<dbReference type="GO" id="GO:0008270">
    <property type="term" value="F:zinc ion binding"/>
    <property type="evidence" value="ECO:0007669"/>
    <property type="project" value="UniProtKB-KW"/>
</dbReference>
<feature type="domain" description="GATA-type" evidence="3">
    <location>
        <begin position="358"/>
        <end position="389"/>
    </location>
</feature>
<keyword evidence="5" id="KW-1185">Reference proteome</keyword>
<dbReference type="InterPro" id="IPR000679">
    <property type="entry name" value="Znf_GATA"/>
</dbReference>
<accession>A0AAW1QYS9</accession>
<feature type="region of interest" description="Disordered" evidence="2">
    <location>
        <begin position="113"/>
        <end position="135"/>
    </location>
</feature>
<protein>
    <recommendedName>
        <fullName evidence="3">GATA-type domain-containing protein</fullName>
    </recommendedName>
</protein>
<evidence type="ECO:0000313" key="5">
    <source>
        <dbReference type="Proteomes" id="UP001438707"/>
    </source>
</evidence>
<sequence>MRIRKPTLRAQLASESNELLAACLDLKRPGSLYSSECQGLAVLADLCQTVLCERSKKQAAAEAQCLASNRVEPSKQVRSPKRKLHDAEAGETYKAQYEWGYVPIKRKRAASPASSCLQPATPLSSHHPTQSVDSTQLDFPCSAVNTQVQPRHLAIRPVSDATPQHQHEGFTSPLLAVPEHACRQLKGGPSSTVSPLPASSASDVTTLYCNEELIDTMDTIAGTPDLHQTHCQSRQGQLQSKPRAVPALFLPSSPAVKVAKVHPQQGLCNSISLSEDTPVSAREVTGGFGSTQQSSINPLQHQVSGGAMECAQILLGTWDAVADNGGNTPEPSGSPCKQLRAESVSPTEADVPRAKSVGGNGPQCGFCLTRDTPQWRDGPGGTRTACNACSTAWQRAGRPMGTTWLPGHLADNVRGELLAALACVTCDVNYFHVNWYCT</sequence>
<evidence type="ECO:0000313" key="4">
    <source>
        <dbReference type="EMBL" id="KAK9826664.1"/>
    </source>
</evidence>
<evidence type="ECO:0000256" key="2">
    <source>
        <dbReference type="SAM" id="MobiDB-lite"/>
    </source>
</evidence>
<keyword evidence="1" id="KW-0862">Zinc</keyword>